<proteinExistence type="predicted"/>
<dbReference type="InterPro" id="IPR007956">
    <property type="entry name" value="Malonyl_CoA_deC_C"/>
</dbReference>
<evidence type="ECO:0000259" key="2">
    <source>
        <dbReference type="Pfam" id="PF17408"/>
    </source>
</evidence>
<feature type="domain" description="Malonyl-CoA decarboxylase C-terminal" evidence="1">
    <location>
        <begin position="161"/>
        <end position="308"/>
    </location>
</feature>
<dbReference type="EMBL" id="SLXP01000001">
    <property type="protein sequence ID" value="TCP44331.1"/>
    <property type="molecule type" value="Genomic_DNA"/>
</dbReference>
<name>A0A4R2QBL7_9RHOB</name>
<dbReference type="Pfam" id="PF17408">
    <property type="entry name" value="MCD_N"/>
    <property type="match status" value="1"/>
</dbReference>
<feature type="domain" description="Malonyl-CoA decarboxylase N-terminal" evidence="2">
    <location>
        <begin position="79"/>
        <end position="158"/>
    </location>
</feature>
<accession>A0A4R2QBL7</accession>
<sequence>MTLLADMLSTLIERTYRAGAGARADNRPMPDLAADLIGATGEITGLTVARTILERYAAMQDDEKLEFFRHLADEMNISPRAVRAALDAYEAAQTRTTYGAFMAAAEPPRQELFRRLNQVPGATSALVAMRADLLRLGRTDDALQAVDLDFRHLFASWFNRGFLVLRPINWQSPAHILEKIIAYEAVHAIDSWDDLRRRLEPEDRRCFAFFHPAMPDEPLIFVQVALTRGVPGSIQTLLAEERDQIAGEQADTAVFYSITNCQAGLAGISFGNSLIKQVAADLSLEFPGLKTFVTLSPIPGLVRWLTAEGRSWDADDDEAMRALAAHYLFAAKRGDGLPFDPVARFHLGNGALIHQVHARADTSEKGQAQSAGVMVNYLYDLNKVSQNHERFAASHDVAASSDIRSLSAAAEKALA</sequence>
<dbReference type="InterPro" id="IPR042303">
    <property type="entry name" value="Malonyl_CoA_deC_C_sf"/>
</dbReference>
<dbReference type="RefSeq" id="WP_132460465.1">
    <property type="nucleotide sequence ID" value="NZ_SLXP01000001.1"/>
</dbReference>
<keyword evidence="4" id="KW-1185">Reference proteome</keyword>
<evidence type="ECO:0000313" key="3">
    <source>
        <dbReference type="EMBL" id="TCP44331.1"/>
    </source>
</evidence>
<dbReference type="AlphaFoldDB" id="A0A4R2QBL7"/>
<dbReference type="OrthoDB" id="5292736at2"/>
<dbReference type="Pfam" id="PF05292">
    <property type="entry name" value="MCD"/>
    <property type="match status" value="2"/>
</dbReference>
<gene>
    <name evidence="3" type="ORF">EV662_101423</name>
</gene>
<dbReference type="InterPro" id="IPR035372">
    <property type="entry name" value="MCD_N"/>
</dbReference>
<dbReference type="GO" id="GO:0050080">
    <property type="term" value="F:malonyl-CoA decarboxylase activity"/>
    <property type="evidence" value="ECO:0007669"/>
    <property type="project" value="InterPro"/>
</dbReference>
<dbReference type="GO" id="GO:0006633">
    <property type="term" value="P:fatty acid biosynthetic process"/>
    <property type="evidence" value="ECO:0007669"/>
    <property type="project" value="InterPro"/>
</dbReference>
<dbReference type="Proteomes" id="UP000294835">
    <property type="component" value="Unassembled WGS sequence"/>
</dbReference>
<evidence type="ECO:0000313" key="4">
    <source>
        <dbReference type="Proteomes" id="UP000294835"/>
    </source>
</evidence>
<dbReference type="InterPro" id="IPR038917">
    <property type="entry name" value="Malonyl_CoA_deC"/>
</dbReference>
<dbReference type="PANTHER" id="PTHR28641:SF1">
    <property type="entry name" value="MALONYL-COA DECARBOXYLASE, MITOCHONDRIAL"/>
    <property type="match status" value="1"/>
</dbReference>
<dbReference type="InterPro" id="IPR038351">
    <property type="entry name" value="MCD_N_sf"/>
</dbReference>
<evidence type="ECO:0000259" key="1">
    <source>
        <dbReference type="Pfam" id="PF05292"/>
    </source>
</evidence>
<dbReference type="PANTHER" id="PTHR28641">
    <property type="match status" value="1"/>
</dbReference>
<comment type="caution">
    <text evidence="3">The sequence shown here is derived from an EMBL/GenBank/DDBJ whole genome shotgun (WGS) entry which is preliminary data.</text>
</comment>
<protein>
    <submittedName>
        <fullName evidence="3">Malonyl-CoA decarboxylase</fullName>
    </submittedName>
</protein>
<feature type="domain" description="Malonyl-CoA decarboxylase C-terminal" evidence="1">
    <location>
        <begin position="318"/>
        <end position="380"/>
    </location>
</feature>
<dbReference type="Gene3D" id="3.40.630.150">
    <property type="entry name" value="Malonyl-CoA decarboxylase, catalytic domain"/>
    <property type="match status" value="2"/>
</dbReference>
<dbReference type="Gene3D" id="1.20.140.90">
    <property type="entry name" value="Malonyl-CoA decarboxylase, oligemerization domain"/>
    <property type="match status" value="1"/>
</dbReference>
<reference evidence="3 4" key="1">
    <citation type="submission" date="2019-03" db="EMBL/GenBank/DDBJ databases">
        <title>Genomic Encyclopedia of Type Strains, Phase IV (KMG-IV): sequencing the most valuable type-strain genomes for metagenomic binning, comparative biology and taxonomic classification.</title>
        <authorList>
            <person name="Goeker M."/>
        </authorList>
    </citation>
    <scope>NUCLEOTIDE SEQUENCE [LARGE SCALE GENOMIC DNA]</scope>
    <source>
        <strain evidence="3 4">DSM 18063</strain>
    </source>
</reference>
<organism evidence="3 4">
    <name type="scientific">Rhodovulum marinum</name>
    <dbReference type="NCBI Taxonomy" id="320662"/>
    <lineage>
        <taxon>Bacteria</taxon>
        <taxon>Pseudomonadati</taxon>
        <taxon>Pseudomonadota</taxon>
        <taxon>Alphaproteobacteria</taxon>
        <taxon>Rhodobacterales</taxon>
        <taxon>Paracoccaceae</taxon>
        <taxon>Rhodovulum</taxon>
    </lineage>
</organism>